<dbReference type="Gene3D" id="1.20.58.60">
    <property type="match status" value="3"/>
</dbReference>
<reference key="1">
    <citation type="journal article" date="2007" name="Nature">
        <title>The medaka draft genome and insights into vertebrate genome evolution.</title>
        <authorList>
            <person name="Kasahara M."/>
            <person name="Naruse K."/>
            <person name="Sasaki S."/>
            <person name="Nakatani Y."/>
            <person name="Qu W."/>
            <person name="Ahsan B."/>
            <person name="Yamada T."/>
            <person name="Nagayasu Y."/>
            <person name="Doi K."/>
            <person name="Kasai Y."/>
            <person name="Jindo T."/>
            <person name="Kobayashi D."/>
            <person name="Shimada A."/>
            <person name="Toyoda A."/>
            <person name="Kuroki Y."/>
            <person name="Fujiyama A."/>
            <person name="Sasaki T."/>
            <person name="Shimizu A."/>
            <person name="Asakawa S."/>
            <person name="Shimizu N."/>
            <person name="Hashimoto S."/>
            <person name="Yang J."/>
            <person name="Lee Y."/>
            <person name="Matsushima K."/>
            <person name="Sugano S."/>
            <person name="Sakaizumi M."/>
            <person name="Narita T."/>
            <person name="Ohishi K."/>
            <person name="Haga S."/>
            <person name="Ohta F."/>
            <person name="Nomoto H."/>
            <person name="Nogata K."/>
            <person name="Morishita T."/>
            <person name="Endo T."/>
            <person name="Shin-I T."/>
            <person name="Takeda H."/>
            <person name="Morishita S."/>
            <person name="Kohara Y."/>
        </authorList>
    </citation>
    <scope>NUCLEOTIDE SEQUENCE [LARGE SCALE GENOMIC DNA]</scope>
    <source>
        <strain>Hd-rR</strain>
    </source>
</reference>
<evidence type="ECO:0000313" key="6">
    <source>
        <dbReference type="Proteomes" id="UP000265180"/>
    </source>
</evidence>
<evidence type="ECO:0000256" key="1">
    <source>
        <dbReference type="ARBA" id="ARBA00022737"/>
    </source>
</evidence>
<dbReference type="Ensembl" id="ENSORLT00020015942.1">
    <property type="protein sequence ID" value="ENSORLP00020027467.1"/>
    <property type="gene ID" value="ENSORLG00020000258.1"/>
</dbReference>
<keyword evidence="3" id="KW-0175">Coiled coil</keyword>
<dbReference type="SUPFAM" id="SSF47576">
    <property type="entry name" value="Calponin-homology domain, CH-domain"/>
    <property type="match status" value="1"/>
</dbReference>
<keyword evidence="1" id="KW-0677">Repeat</keyword>
<evidence type="ECO:0000313" key="5">
    <source>
        <dbReference type="Ensembl" id="ENSORLP00020027467.1"/>
    </source>
</evidence>
<dbReference type="InterPro" id="IPR036872">
    <property type="entry name" value="CH_dom_sf"/>
</dbReference>
<reference evidence="5 6" key="2">
    <citation type="submission" date="2017-04" db="EMBL/GenBank/DDBJ databases">
        <title>CpG methylation of centromeres and impact of large insertions on vertebrate speciation.</title>
        <authorList>
            <person name="Ichikawa K."/>
            <person name="Yoshimura J."/>
            <person name="Morishita S."/>
        </authorList>
    </citation>
    <scope>NUCLEOTIDE SEQUENCE</scope>
    <source>
        <strain evidence="5 6">HNI</strain>
    </source>
</reference>
<dbReference type="PROSITE" id="PS50021">
    <property type="entry name" value="CH"/>
    <property type="match status" value="2"/>
</dbReference>
<accession>A0A3P9M328</accession>
<dbReference type="Pfam" id="PF00307">
    <property type="entry name" value="CH"/>
    <property type="match status" value="2"/>
</dbReference>
<dbReference type="InterPro" id="IPR018159">
    <property type="entry name" value="Spectrin/alpha-actinin"/>
</dbReference>
<dbReference type="GO" id="GO:0003779">
    <property type="term" value="F:actin binding"/>
    <property type="evidence" value="ECO:0007669"/>
    <property type="project" value="UniProtKB-KW"/>
</dbReference>
<keyword evidence="2" id="KW-0009">Actin-binding</keyword>
<reference evidence="5" key="4">
    <citation type="submission" date="2025-09" db="UniProtKB">
        <authorList>
            <consortium name="Ensembl"/>
        </authorList>
    </citation>
    <scope>IDENTIFICATION</scope>
    <source>
        <strain evidence="5">HNI</strain>
    </source>
</reference>
<dbReference type="AlphaFoldDB" id="A0A3P9M328"/>
<feature type="coiled-coil region" evidence="3">
    <location>
        <begin position="408"/>
        <end position="457"/>
    </location>
</feature>
<dbReference type="Proteomes" id="UP000265180">
    <property type="component" value="Chromosome 24"/>
</dbReference>
<protein>
    <recommendedName>
        <fullName evidence="4">Calponin-homology (CH) domain-containing protein</fullName>
    </recommendedName>
</protein>
<dbReference type="Pfam" id="PF00435">
    <property type="entry name" value="Spectrin"/>
    <property type="match status" value="3"/>
</dbReference>
<organism evidence="5 6">
    <name type="scientific">Oryzias latipes</name>
    <name type="common">Japanese rice fish</name>
    <name type="synonym">Japanese killifish</name>
    <dbReference type="NCBI Taxonomy" id="8090"/>
    <lineage>
        <taxon>Eukaryota</taxon>
        <taxon>Metazoa</taxon>
        <taxon>Chordata</taxon>
        <taxon>Craniata</taxon>
        <taxon>Vertebrata</taxon>
        <taxon>Euteleostomi</taxon>
        <taxon>Actinopterygii</taxon>
        <taxon>Neopterygii</taxon>
        <taxon>Teleostei</taxon>
        <taxon>Neoteleostei</taxon>
        <taxon>Acanthomorphata</taxon>
        <taxon>Ovalentaria</taxon>
        <taxon>Atherinomorphae</taxon>
        <taxon>Beloniformes</taxon>
        <taxon>Adrianichthyidae</taxon>
        <taxon>Oryziinae</taxon>
        <taxon>Oryzias</taxon>
    </lineage>
</organism>
<dbReference type="InterPro" id="IPR001589">
    <property type="entry name" value="Actinin_actin-bd_CS"/>
</dbReference>
<dbReference type="FunFam" id="1.10.418.10:FF:000032">
    <property type="entry name" value="utrophin isoform X1"/>
    <property type="match status" value="1"/>
</dbReference>
<feature type="domain" description="Calponin-homology (CH)" evidence="4">
    <location>
        <begin position="119"/>
        <end position="224"/>
    </location>
</feature>
<evidence type="ECO:0000256" key="3">
    <source>
        <dbReference type="SAM" id="Coils"/>
    </source>
</evidence>
<dbReference type="CDD" id="cd00176">
    <property type="entry name" value="SPEC"/>
    <property type="match status" value="2"/>
</dbReference>
<dbReference type="SMART" id="SM00033">
    <property type="entry name" value="CH"/>
    <property type="match status" value="2"/>
</dbReference>
<dbReference type="PROSITE" id="PS00020">
    <property type="entry name" value="ACTININ_2"/>
    <property type="match status" value="1"/>
</dbReference>
<dbReference type="InterPro" id="IPR002017">
    <property type="entry name" value="Spectrin_repeat"/>
</dbReference>
<sequence>RVDEHDAVQKKTFTKWINAQFSKVFVFPFRSEKQTRLLISDGLPLPQTKERGATRVHALNNVNKVLQVLHQNHVDLVNIGGTDIVDGNHKLTLGLIWSIILHWQVKDVMKDIMSNLQQNNSEKILLSWVRQCTRSYPEVNVLNFTTSWSDGLAFNGILHHFRPEAFSWDQVVRLSQMERLDHAFTVARDQLGIERLLDPEDVAVQLPDKKSIIMYVTSLFAVLPKDVSMDAIREVETLPRKFKTEDAVPGLNFPHFIISFSLGSSFQSSPQPEIPVTETEGDVEAGLLDVDLDSYQTTLEEVLTWLLSAEDTLQIQEEVSNDVEEVKEQFHTHEAFMMELTAHQSSVGNVLQAGNQLIAQGSLTEEEEEEIREQMSLLNSRWENLRVASMDRQARLHEVLMDLQQQQLQQLSDWLTQTEKRIKRIEMEPPAEDMEAYKEKIEQHKELQNDLEVEQVKVNSLTHMVVVVDENSGESTTAALEEQLQSLGERWAAVCRWTEEKWQKLQEVFLVWQQLLSDQSLFTEWLAEKEEALNEVQTRNFKDSSEMNTNVRQLAILKEDMEKKRRTLDKLADAGQDVIQLLQNPTAGARIEGDTEELTHRWDNLVQKLQDCSFQVGVYSEVMESVTDAGITQMDVAMVASTVDQDLEPPAPAKKRLVETMLVTISSLEVSFADCVCFF</sequence>
<feature type="domain" description="Calponin-homology (CH)" evidence="4">
    <location>
        <begin position="1"/>
        <end position="104"/>
    </location>
</feature>
<dbReference type="Gene3D" id="1.10.418.10">
    <property type="entry name" value="Calponin-like domain"/>
    <property type="match status" value="2"/>
</dbReference>
<dbReference type="PANTHER" id="PTHR11915">
    <property type="entry name" value="SPECTRIN/FILAMIN RELATED CYTOSKELETAL PROTEIN"/>
    <property type="match status" value="1"/>
</dbReference>
<dbReference type="SUPFAM" id="SSF46966">
    <property type="entry name" value="Spectrin repeat"/>
    <property type="match status" value="3"/>
</dbReference>
<dbReference type="PROSITE" id="PS00019">
    <property type="entry name" value="ACTININ_1"/>
    <property type="match status" value="1"/>
</dbReference>
<name>A0A3P9M328_ORYLA</name>
<dbReference type="FunFam" id="1.20.58.60:FF:000075">
    <property type="entry name" value="utrophin isoform X1"/>
    <property type="match status" value="1"/>
</dbReference>
<reference evidence="5" key="3">
    <citation type="submission" date="2025-08" db="UniProtKB">
        <authorList>
            <consortium name="Ensembl"/>
        </authorList>
    </citation>
    <scope>IDENTIFICATION</scope>
    <source>
        <strain evidence="5">HNI</strain>
    </source>
</reference>
<dbReference type="InterPro" id="IPR001715">
    <property type="entry name" value="CH_dom"/>
</dbReference>
<dbReference type="FunFam" id="1.20.58.60:FF:000118">
    <property type="entry name" value="Dystrophin"/>
    <property type="match status" value="1"/>
</dbReference>
<dbReference type="SMART" id="SM00150">
    <property type="entry name" value="SPEC"/>
    <property type="match status" value="3"/>
</dbReference>
<evidence type="ECO:0000256" key="2">
    <source>
        <dbReference type="ARBA" id="ARBA00023203"/>
    </source>
</evidence>
<proteinExistence type="predicted"/>
<evidence type="ECO:0000259" key="4">
    <source>
        <dbReference type="PROSITE" id="PS50021"/>
    </source>
</evidence>